<dbReference type="GeneID" id="3974378"/>
<dbReference type="KEGG" id="vg:3974378"/>
<dbReference type="PROSITE" id="PS51613">
    <property type="entry name" value="SAM_MT_RRMJ"/>
    <property type="match status" value="1"/>
</dbReference>
<dbReference type="OrthoDB" id="19069at10239"/>
<sequence>MKIKIMSSNCKLKKEIDHLKDLLGTYDTQDVRRARDILDGRGRVRDRCFHKLKNIDDKFGICRDVGVFLDLCGGPGQFAKYIFSVNEDCVGYGVTLRNDCDYSFSHPNFRKMYGCFDTGDIFDANVLFEVMYFCRQKCDLVVADGAFDVRGCENDQETLSLSLLRKECSVIVETLRVGGNCVLKVFDTFNCSTISLLENFVSHFTKHYLYKPSHSRAANSEKYLVCKGKLAVGNVSSVRFDAQTRKFALRQKRALRRLLAILKNASHHHADARPGASVVL</sequence>
<accession>Q287H6</accession>
<dbReference type="Proteomes" id="UP000204644">
    <property type="component" value="Segment"/>
</dbReference>
<protein>
    <submittedName>
        <fullName evidence="2">ORF-96</fullName>
    </submittedName>
</protein>
<name>Q287H6_NPVAS</name>
<dbReference type="SUPFAM" id="SSF53335">
    <property type="entry name" value="S-adenosyl-L-methionine-dependent methyltransferases"/>
    <property type="match status" value="1"/>
</dbReference>
<dbReference type="InterPro" id="IPR029063">
    <property type="entry name" value="SAM-dependent_MTases_sf"/>
</dbReference>
<dbReference type="PANTHER" id="PTHR16121">
    <property type="entry name" value="CAP-SPECIFIC MRNA (NUCLEOSIDE-2'-O-)-METHYLTRANSFERASE 1-RELATED"/>
    <property type="match status" value="1"/>
</dbReference>
<proteinExistence type="predicted"/>
<organism evidence="2 3">
    <name type="scientific">Agrotis segetum nuclear polyhedrosis virus</name>
    <name type="common">AsNPV</name>
    <dbReference type="NCBI Taxonomy" id="1962501"/>
    <lineage>
        <taxon>Viruses</taxon>
        <taxon>Viruses incertae sedis</taxon>
        <taxon>Naldaviricetes</taxon>
        <taxon>Lefavirales</taxon>
        <taxon>Baculoviridae</taxon>
        <taxon>Alphabaculovirus</taxon>
        <taxon>Alphabaculovirus agsegetum</taxon>
    </lineage>
</organism>
<keyword evidence="3" id="KW-1185">Reference proteome</keyword>
<evidence type="ECO:0000313" key="3">
    <source>
        <dbReference type="Proteomes" id="UP000204644"/>
    </source>
</evidence>
<evidence type="ECO:0000313" key="2">
    <source>
        <dbReference type="EMBL" id="AAZ38262.1"/>
    </source>
</evidence>
<evidence type="ECO:0000259" key="1">
    <source>
        <dbReference type="PROSITE" id="PS51613"/>
    </source>
</evidence>
<dbReference type="GO" id="GO:0032259">
    <property type="term" value="P:methylation"/>
    <property type="evidence" value="ECO:0007669"/>
    <property type="project" value="InterPro"/>
</dbReference>
<organismHost>
    <name type="scientific">Lepidoptera</name>
    <name type="common">moths &amp; butterflies</name>
    <dbReference type="NCBI Taxonomy" id="7088"/>
</organismHost>
<reference evidence="3" key="1">
    <citation type="journal article" date="2005" name="J. Invertebr. Pathol.">
        <title>Molecular characterization of Agrotis segetum nucleopolyhedrovirus from Poland.</title>
        <authorList>
            <person name="Jakubowska A."/>
            <person name="van Oers M.M."/>
            <person name="Ziemnicka J."/>
            <person name="Lipa J.J."/>
            <person name="Vlak J.M."/>
        </authorList>
    </citation>
    <scope>NUCLEOTIDE SEQUENCE [LARGE SCALE GENOMIC DNA]</scope>
</reference>
<feature type="domain" description="RrmJ-type SAM-dependent 2'-O-MTase" evidence="1">
    <location>
        <begin position="43"/>
        <end position="230"/>
    </location>
</feature>
<dbReference type="Pfam" id="PF01728">
    <property type="entry name" value="FtsJ"/>
    <property type="match status" value="1"/>
</dbReference>
<dbReference type="EMBL" id="DQ123841">
    <property type="protein sequence ID" value="AAZ38262.1"/>
    <property type="molecule type" value="Genomic_DNA"/>
</dbReference>
<dbReference type="Gene3D" id="3.40.50.12760">
    <property type="match status" value="1"/>
</dbReference>
<dbReference type="InterPro" id="IPR025816">
    <property type="entry name" value="RrmJ-type_MeTrfase"/>
</dbReference>
<dbReference type="RefSeq" id="YP_529766.1">
    <property type="nucleotide sequence ID" value="NC_007921.1"/>
</dbReference>
<dbReference type="PANTHER" id="PTHR16121:SF0">
    <property type="entry name" value="CAP-SPECIFIC MRNA (NUCLEOSIDE-2'-O-)-METHYLTRANSFERASE 1"/>
    <property type="match status" value="1"/>
</dbReference>
<dbReference type="InterPro" id="IPR050851">
    <property type="entry name" value="mRNA_Cap_2O-Ribose_MeTrfase"/>
</dbReference>
<dbReference type="GO" id="GO:0006370">
    <property type="term" value="P:7-methylguanosine mRNA capping"/>
    <property type="evidence" value="ECO:0007669"/>
    <property type="project" value="TreeGrafter"/>
</dbReference>
<reference evidence="2 3" key="2">
    <citation type="journal article" date="2006" name="J. Gen. Virol.">
        <title>Genome sequence of an enhancin gene-rich nucleopolyhedrovirus (NPV) from Agrotis segetum: collinearity with Spodoptera exigua multiple NPV.</title>
        <authorList>
            <person name="Jakubowska A.K."/>
            <person name="Peters S.A."/>
            <person name="Ziemnicka J."/>
            <person name="Vlak J.M."/>
            <person name="van Oers M.M."/>
        </authorList>
    </citation>
    <scope>NUCLEOTIDE SEQUENCE [LARGE SCALE GENOMIC DNA]</scope>
</reference>
<dbReference type="InterPro" id="IPR002877">
    <property type="entry name" value="RNA_MeTrfase_FtsJ_dom"/>
</dbReference>
<dbReference type="GO" id="GO:0004483">
    <property type="term" value="F:methyltransferase cap1 activity"/>
    <property type="evidence" value="ECO:0007669"/>
    <property type="project" value="UniProtKB-ARBA"/>
</dbReference>